<dbReference type="SUPFAM" id="SSF48264">
    <property type="entry name" value="Cytochrome P450"/>
    <property type="match status" value="1"/>
</dbReference>
<dbReference type="GO" id="GO:0140825">
    <property type="term" value="F:lactoperoxidase activity"/>
    <property type="evidence" value="ECO:0007669"/>
    <property type="project" value="UniProtKB-EC"/>
</dbReference>
<keyword evidence="2" id="KW-0575">Peroxidase</keyword>
<dbReference type="OrthoDB" id="9881at2157"/>
<comment type="similarity">
    <text evidence="1">Belongs to the cytochrome P450 family.</text>
</comment>
<dbReference type="PANTHER" id="PTHR24293:SF0">
    <property type="entry name" value="CYP46A1 PROTEIN-RELATED"/>
    <property type="match status" value="1"/>
</dbReference>
<name>A0A151AAS9_9EURY</name>
<dbReference type="PROSITE" id="PS00086">
    <property type="entry name" value="CYTOCHROME_P450"/>
    <property type="match status" value="1"/>
</dbReference>
<dbReference type="InterPro" id="IPR036396">
    <property type="entry name" value="Cyt_P450_sf"/>
</dbReference>
<reference evidence="2 3" key="1">
    <citation type="submission" date="2016-02" db="EMBL/GenBank/DDBJ databases">
        <title>Genome sequence of Halalkalicoccus paucihalophilus DSM 24557.</title>
        <authorList>
            <person name="Poehlein A."/>
            <person name="Daniel R."/>
        </authorList>
    </citation>
    <scope>NUCLEOTIDE SEQUENCE [LARGE SCALE GENOMIC DNA]</scope>
    <source>
        <strain evidence="2 3">DSM 24557</strain>
    </source>
</reference>
<proteinExistence type="inferred from homology"/>
<dbReference type="InterPro" id="IPR017972">
    <property type="entry name" value="Cyt_P450_CS"/>
</dbReference>
<evidence type="ECO:0000313" key="3">
    <source>
        <dbReference type="Proteomes" id="UP000075321"/>
    </source>
</evidence>
<dbReference type="PRINTS" id="PR00385">
    <property type="entry name" value="P450"/>
</dbReference>
<keyword evidence="1" id="KW-0503">Monooxygenase</keyword>
<dbReference type="Pfam" id="PF00067">
    <property type="entry name" value="p450"/>
    <property type="match status" value="1"/>
</dbReference>
<dbReference type="Proteomes" id="UP000075321">
    <property type="component" value="Unassembled WGS sequence"/>
</dbReference>
<accession>A0A151AAS9</accession>
<dbReference type="Gene3D" id="1.10.630.10">
    <property type="entry name" value="Cytochrome P450"/>
    <property type="match status" value="1"/>
</dbReference>
<dbReference type="InterPro" id="IPR039983">
    <property type="entry name" value="CYP46A1"/>
</dbReference>
<dbReference type="AlphaFoldDB" id="A0A151AAS9"/>
<dbReference type="InterPro" id="IPR001128">
    <property type="entry name" value="Cyt_P450"/>
</dbReference>
<keyword evidence="1" id="KW-0349">Heme</keyword>
<keyword evidence="3" id="KW-1185">Reference proteome</keyword>
<keyword evidence="1" id="KW-0408">Iron</keyword>
<comment type="caution">
    <text evidence="2">The sequence shown here is derived from an EMBL/GenBank/DDBJ whole genome shotgun (WGS) entry which is preliminary data.</text>
</comment>
<dbReference type="GO" id="GO:0005506">
    <property type="term" value="F:iron ion binding"/>
    <property type="evidence" value="ECO:0007669"/>
    <property type="project" value="InterPro"/>
</dbReference>
<dbReference type="GO" id="GO:0033781">
    <property type="term" value="F:cholesterol 24-hydroxylase activity"/>
    <property type="evidence" value="ECO:0007669"/>
    <property type="project" value="InterPro"/>
</dbReference>
<gene>
    <name evidence="2" type="ORF">HAPAU_35850</name>
</gene>
<dbReference type="PATRIC" id="fig|1008153.3.peg.3781"/>
<keyword evidence="1" id="KW-0479">Metal-binding</keyword>
<dbReference type="EC" id="1.11.1.7" evidence="2"/>
<dbReference type="InterPro" id="IPR002401">
    <property type="entry name" value="Cyt_P450_E_grp-I"/>
</dbReference>
<dbReference type="GO" id="GO:0020037">
    <property type="term" value="F:heme binding"/>
    <property type="evidence" value="ECO:0007669"/>
    <property type="project" value="InterPro"/>
</dbReference>
<evidence type="ECO:0000313" key="2">
    <source>
        <dbReference type="EMBL" id="KYH24602.1"/>
    </source>
</evidence>
<organism evidence="2 3">
    <name type="scientific">Halalkalicoccus paucihalophilus</name>
    <dbReference type="NCBI Taxonomy" id="1008153"/>
    <lineage>
        <taxon>Archaea</taxon>
        <taxon>Methanobacteriati</taxon>
        <taxon>Methanobacteriota</taxon>
        <taxon>Stenosarchaea group</taxon>
        <taxon>Halobacteria</taxon>
        <taxon>Halobacteriales</taxon>
        <taxon>Halococcaceae</taxon>
        <taxon>Halalkalicoccus</taxon>
    </lineage>
</organism>
<dbReference type="GO" id="GO:0006707">
    <property type="term" value="P:cholesterol catabolic process"/>
    <property type="evidence" value="ECO:0007669"/>
    <property type="project" value="InterPro"/>
</dbReference>
<dbReference type="PRINTS" id="PR00463">
    <property type="entry name" value="EP450I"/>
</dbReference>
<dbReference type="PANTHER" id="PTHR24293">
    <property type="entry name" value="CYTOCHROME P450 FAMILY 46 SUBFAMILY A"/>
    <property type="match status" value="1"/>
</dbReference>
<sequence>MTALTIRVASEILLGEDLGRERAAQFHEWMHIAGIEFEFSPSTVRLNWLPQRISPEFKQAAEGIRNLSEEIIEQRRAKLATTDEDQPPRDMLALLLRAEADPAVTYPETQIRDEVATFLIAGHETTALSLTYTLGLLARSPAIRDRVRTEADSALGTEQPRYDHLTDLSYTRRVYREGLRLYPPVWAVFRQASEKVKLGDYVVEKGSAVILPQWSVHRDKRYFDDPRKFDPSRWERRSPNAVSAYFPFSTGPHSCIGSQFALSGATLSLARLTQEFDIEVVAQELRNLRPTPTLRPVKGVMTTIEPLS</sequence>
<keyword evidence="1 2" id="KW-0560">Oxidoreductase</keyword>
<dbReference type="EMBL" id="LTAZ01000013">
    <property type="protein sequence ID" value="KYH24602.1"/>
    <property type="molecule type" value="Genomic_DNA"/>
</dbReference>
<dbReference type="EC" id="1.14.-.-" evidence="2"/>
<dbReference type="RefSeq" id="WP_066385108.1">
    <property type="nucleotide sequence ID" value="NZ_LTAZ01000013.1"/>
</dbReference>
<evidence type="ECO:0000256" key="1">
    <source>
        <dbReference type="RuleBase" id="RU000461"/>
    </source>
</evidence>
<protein>
    <submittedName>
        <fullName evidence="2">Cytochrome P450 119</fullName>
        <ecNumber evidence="2">1.11.1.7</ecNumber>
        <ecNumber evidence="2">1.14.-.-</ecNumber>
    </submittedName>
</protein>